<reference evidence="1 2" key="1">
    <citation type="submission" date="2023-02" db="EMBL/GenBank/DDBJ databases">
        <title>Results of the 2020 Genomic Proficiency Test for the network of European Union Reference Laboratory for Antimicrobial Resistance assessing whole genome sequencing capacities.</title>
        <authorList>
            <person name="Hoffmann M."/>
            <person name="Luo Y."/>
            <person name="Sorensen L.H."/>
            <person name="Pedersen S.K."/>
            <person name="Hendriksen R.S."/>
        </authorList>
    </citation>
    <scope>NUCLEOTIDE SEQUENCE [LARGE SCALE GENOMIC DNA]</scope>
    <source>
        <strain evidence="1 2">GENOMIC22-006</strain>
    </source>
</reference>
<proteinExistence type="predicted"/>
<accession>A0ABD7XGE4</accession>
<dbReference type="AlphaFoldDB" id="A0ABD7XGE4"/>
<dbReference type="EMBL" id="CP119159">
    <property type="protein sequence ID" value="WEH23308.1"/>
    <property type="molecule type" value="Genomic_DNA"/>
</dbReference>
<evidence type="ECO:0000313" key="2">
    <source>
        <dbReference type="Proteomes" id="UP001221642"/>
    </source>
</evidence>
<protein>
    <recommendedName>
        <fullName evidence="3">HK97 gp10 family phage protein</fullName>
    </recommendedName>
</protein>
<evidence type="ECO:0008006" key="3">
    <source>
        <dbReference type="Google" id="ProtNLM"/>
    </source>
</evidence>
<evidence type="ECO:0000313" key="1">
    <source>
        <dbReference type="EMBL" id="WEH23308.1"/>
    </source>
</evidence>
<sequence>MSEVTGTEEIIKNIESKLGKARTSRMVNKALKVTGDEIVKVTKNAVAYYKDSGATYDEVVKSNVKGASYGIKEIDVGWRGDKSRWRLVHLNEFGYTKSGRYIRPRGMGAVQRAADQSKAIARNKTREVLEELAK</sequence>
<name>A0ABD7XGE4_ENTFL</name>
<organism evidence="1 2">
    <name type="scientific">Enterococcus faecalis</name>
    <name type="common">Streptococcus faecalis</name>
    <dbReference type="NCBI Taxonomy" id="1351"/>
    <lineage>
        <taxon>Bacteria</taxon>
        <taxon>Bacillati</taxon>
        <taxon>Bacillota</taxon>
        <taxon>Bacilli</taxon>
        <taxon>Lactobacillales</taxon>
        <taxon>Enterococcaceae</taxon>
        <taxon>Enterococcus</taxon>
    </lineage>
</organism>
<gene>
    <name evidence="1" type="ORF">P0D81_04605</name>
</gene>
<dbReference type="RefSeq" id="WP_002374156.1">
    <property type="nucleotide sequence ID" value="NZ_CAXOFR010000004.1"/>
</dbReference>
<dbReference type="Proteomes" id="UP001221642">
    <property type="component" value="Chromosome"/>
</dbReference>